<sequence>MVGAVLGIRRTEMKNHFPKWCRDFLYGVQILNDVNKQSWGFTFRYTSEYWRKSPGQMEFIRNPKYRVLFALLNQESENYFDDFANYCKNGESHYEPVLGLHNCPAEITFIKEGEVSMIDNAEFETLGFVTNQHTLSDNAQIPMRLGFDNIPVHQNDDFWNNEFQSVIYPSAGNKISVVGKHFEFNDNSKWCLI</sequence>
<keyword evidence="2" id="KW-1185">Reference proteome</keyword>
<dbReference type="AlphaFoldDB" id="A0A1M6DLD1"/>
<reference evidence="1 2" key="1">
    <citation type="submission" date="2016-11" db="EMBL/GenBank/DDBJ databases">
        <authorList>
            <person name="Jaros S."/>
            <person name="Januszkiewicz K."/>
            <person name="Wedrychowicz H."/>
        </authorList>
    </citation>
    <scope>NUCLEOTIDE SEQUENCE [LARGE SCALE GENOMIC DNA]</scope>
    <source>
        <strain evidence="1 2">DSM 25479</strain>
    </source>
</reference>
<gene>
    <name evidence="1" type="ORF">SAMN05443429_10412</name>
</gene>
<dbReference type="EMBL" id="FQYI01000004">
    <property type="protein sequence ID" value="SHI73798.1"/>
    <property type="molecule type" value="Genomic_DNA"/>
</dbReference>
<evidence type="ECO:0000313" key="1">
    <source>
        <dbReference type="EMBL" id="SHI73798.1"/>
    </source>
</evidence>
<evidence type="ECO:0000313" key="2">
    <source>
        <dbReference type="Proteomes" id="UP000184335"/>
    </source>
</evidence>
<protein>
    <submittedName>
        <fullName evidence="1">Uncharacterized protein</fullName>
    </submittedName>
</protein>
<proteinExistence type="predicted"/>
<accession>A0A1M6DLD1</accession>
<name>A0A1M6DLD1_9FLAO</name>
<dbReference type="Proteomes" id="UP000184335">
    <property type="component" value="Unassembled WGS sequence"/>
</dbReference>
<dbReference type="STRING" id="1118202.SAMN05443429_10412"/>
<dbReference type="Gene3D" id="3.30.70.2660">
    <property type="match status" value="1"/>
</dbReference>
<organism evidence="1 2">
    <name type="scientific">Cruoricaptor ignavus</name>
    <dbReference type="NCBI Taxonomy" id="1118202"/>
    <lineage>
        <taxon>Bacteria</taxon>
        <taxon>Pseudomonadati</taxon>
        <taxon>Bacteroidota</taxon>
        <taxon>Flavobacteriia</taxon>
        <taxon>Flavobacteriales</taxon>
        <taxon>Weeksellaceae</taxon>
        <taxon>Cruoricaptor</taxon>
    </lineage>
</organism>